<feature type="region of interest" description="Disordered" evidence="10">
    <location>
        <begin position="305"/>
        <end position="334"/>
    </location>
</feature>
<evidence type="ECO:0000313" key="13">
    <source>
        <dbReference type="Proteomes" id="UP000578686"/>
    </source>
</evidence>
<keyword evidence="8 11" id="KW-1133">Transmembrane helix</keyword>
<feature type="compositionally biased region" description="Low complexity" evidence="10">
    <location>
        <begin position="475"/>
        <end position="490"/>
    </location>
</feature>
<gene>
    <name evidence="12" type="primary">eccB</name>
    <name evidence="12" type="ORF">HCN56_22205</name>
</gene>
<feature type="region of interest" description="Disordered" evidence="10">
    <location>
        <begin position="432"/>
        <end position="498"/>
    </location>
</feature>
<evidence type="ECO:0000256" key="8">
    <source>
        <dbReference type="ARBA" id="ARBA00022989"/>
    </source>
</evidence>
<dbReference type="InterPro" id="IPR007795">
    <property type="entry name" value="T7SS_EccB"/>
</dbReference>
<dbReference type="InterPro" id="IPR042485">
    <property type="entry name" value="T7SS_EccB_R3"/>
</dbReference>
<evidence type="ECO:0000256" key="5">
    <source>
        <dbReference type="ARBA" id="ARBA00022741"/>
    </source>
</evidence>
<evidence type="ECO:0000256" key="4">
    <source>
        <dbReference type="ARBA" id="ARBA00022692"/>
    </source>
</evidence>
<dbReference type="GO" id="GO:0016787">
    <property type="term" value="F:hydrolase activity"/>
    <property type="evidence" value="ECO:0007669"/>
    <property type="project" value="UniProtKB-KW"/>
</dbReference>
<keyword evidence="7" id="KW-0067">ATP-binding</keyword>
<keyword evidence="4 11" id="KW-0812">Transmembrane</keyword>
<dbReference type="RefSeq" id="WP_167973912.1">
    <property type="nucleotide sequence ID" value="NZ_BHZG01000022.1"/>
</dbReference>
<protein>
    <submittedName>
        <fullName evidence="12">Type VII secretion protein EccB</fullName>
    </submittedName>
</protein>
<keyword evidence="5" id="KW-0547">Nucleotide-binding</keyword>
<comment type="caution">
    <text evidence="12">The sequence shown here is derived from an EMBL/GenBank/DDBJ whole genome shotgun (WGS) entry which is preliminary data.</text>
</comment>
<name>A0A7X6I0Z0_9ACTN</name>
<dbReference type="AlphaFoldDB" id="A0A7X6I0Z0"/>
<dbReference type="Gene3D" id="2.40.50.910">
    <property type="entry name" value="Type VII secretion system EccB, repeat 3 domain"/>
    <property type="match status" value="1"/>
</dbReference>
<dbReference type="GO" id="GO:0005886">
    <property type="term" value="C:plasma membrane"/>
    <property type="evidence" value="ECO:0007669"/>
    <property type="project" value="UniProtKB-SubCell"/>
</dbReference>
<dbReference type="EMBL" id="JAAVJD010000261">
    <property type="protein sequence ID" value="NJQ08221.1"/>
    <property type="molecule type" value="Genomic_DNA"/>
</dbReference>
<keyword evidence="3" id="KW-1003">Cell membrane</keyword>
<evidence type="ECO:0000256" key="7">
    <source>
        <dbReference type="ARBA" id="ARBA00022840"/>
    </source>
</evidence>
<dbReference type="Pfam" id="PF05108">
    <property type="entry name" value="T7SS_ESX1_EccB"/>
    <property type="match status" value="1"/>
</dbReference>
<evidence type="ECO:0000256" key="1">
    <source>
        <dbReference type="ARBA" id="ARBA00004162"/>
    </source>
</evidence>
<keyword evidence="13" id="KW-1185">Reference proteome</keyword>
<sequence>MATTREQAEAYGYDHRRRVTGLLRGADEAQHDPRRRLNRALGGGAAVGVLIMAGFGIAGFLGGGRGPALPSAGAVVVGDDGDRYVVADTVVHPALNLASALLVGGGQVTEVRQSVLDAAPRGLPVGIPGAPDALPGRDALVDDAWTLCSVPSESGGAPADTALYVSVPGVAPADGEGDGATVLVRAEDDTLWLLTEGRRYALSEHVRDILELRRTQPVELPTEIIATLPEGPELTVPEEPAGAGSAPTAALPLDARVGDLAHTASGGAPQFYAVRPDGLVPVSELVHTLLLPGAGTDHVLTAADAARAPRSEEPAPGDRAWPDARPRAEAPARNQPVCVSTLPGAEPGDAPWQATVHLPRTIPEPSQVTPVTTGTGDRLGLLDRVYVPPGSGAVVRATTSAAAGGTYTLVTDSGTAYPFASPDAVQRLRYDPEQAPSVPKSFAGLLPTGPVLDPNAAAREHRGGGVTGDSGAGGDSADIGADGSVQAGDAAGTGDGDE</sequence>
<dbReference type="Gene3D" id="3.30.2390.20">
    <property type="entry name" value="Type VII secretion system EccB, repeat 1 domain"/>
    <property type="match status" value="1"/>
</dbReference>
<dbReference type="GO" id="GO:0005524">
    <property type="term" value="F:ATP binding"/>
    <property type="evidence" value="ECO:0007669"/>
    <property type="project" value="UniProtKB-KW"/>
</dbReference>
<dbReference type="NCBIfam" id="TIGR03919">
    <property type="entry name" value="T7SS_EccB"/>
    <property type="match status" value="1"/>
</dbReference>
<dbReference type="Proteomes" id="UP000578686">
    <property type="component" value="Unassembled WGS sequence"/>
</dbReference>
<evidence type="ECO:0000313" key="12">
    <source>
        <dbReference type="EMBL" id="NJQ08221.1"/>
    </source>
</evidence>
<feature type="compositionally biased region" description="Gly residues" evidence="10">
    <location>
        <begin position="464"/>
        <end position="474"/>
    </location>
</feature>
<comment type="subcellular location">
    <subcellularLocation>
        <location evidence="1">Cell membrane</location>
        <topology evidence="1">Single-pass membrane protein</topology>
    </subcellularLocation>
</comment>
<dbReference type="InterPro" id="IPR044857">
    <property type="entry name" value="T7SS_EccB_R1"/>
</dbReference>
<reference evidence="12 13" key="1">
    <citation type="submission" date="2020-03" db="EMBL/GenBank/DDBJ databases">
        <title>Draft genome of Streptomyces sp. ventii, isolated from the Axial Seamount in the Pacific Ocean, and resequencing of the two type strains Streptomyces lonarensis strain NCL 716 and Streptomyces bohaiensis strain 11A07.</title>
        <authorList>
            <person name="Loughran R.M."/>
            <person name="Pfannmuller K.M."/>
            <person name="Wasson B.J."/>
            <person name="Deadmond M.C."/>
            <person name="Paddock B.E."/>
            <person name="Koyack M.J."/>
            <person name="Gallegos D.A."/>
            <person name="Mitchell E.A."/>
            <person name="Ushijima B."/>
            <person name="Saw J.H."/>
            <person name="Mcphail K.L."/>
            <person name="Videau P."/>
        </authorList>
    </citation>
    <scope>NUCLEOTIDE SEQUENCE [LARGE SCALE GENOMIC DNA]</scope>
    <source>
        <strain evidence="12 13">NCL716</strain>
    </source>
</reference>
<evidence type="ECO:0000256" key="3">
    <source>
        <dbReference type="ARBA" id="ARBA00022475"/>
    </source>
</evidence>
<comment type="similarity">
    <text evidence="2">Belongs to the EccB family.</text>
</comment>
<feature type="compositionally biased region" description="Basic and acidic residues" evidence="10">
    <location>
        <begin position="320"/>
        <end position="330"/>
    </location>
</feature>
<dbReference type="PANTHER" id="PTHR40765:SF2">
    <property type="entry name" value="ESX-2 SECRETION SYSTEM ATPASE ECCB2"/>
    <property type="match status" value="1"/>
</dbReference>
<evidence type="ECO:0000256" key="6">
    <source>
        <dbReference type="ARBA" id="ARBA00022801"/>
    </source>
</evidence>
<dbReference type="PANTHER" id="PTHR40765">
    <property type="entry name" value="ESX-2 SECRETION SYSTEM ATPASE ECCB2"/>
    <property type="match status" value="1"/>
</dbReference>
<evidence type="ECO:0000256" key="10">
    <source>
        <dbReference type="SAM" id="MobiDB-lite"/>
    </source>
</evidence>
<evidence type="ECO:0000256" key="2">
    <source>
        <dbReference type="ARBA" id="ARBA00008149"/>
    </source>
</evidence>
<feature type="transmembrane region" description="Helical" evidence="11">
    <location>
        <begin position="40"/>
        <end position="61"/>
    </location>
</feature>
<keyword evidence="9 11" id="KW-0472">Membrane</keyword>
<evidence type="ECO:0000256" key="11">
    <source>
        <dbReference type="SAM" id="Phobius"/>
    </source>
</evidence>
<evidence type="ECO:0000256" key="9">
    <source>
        <dbReference type="ARBA" id="ARBA00023136"/>
    </source>
</evidence>
<dbReference type="GO" id="GO:0005576">
    <property type="term" value="C:extracellular region"/>
    <property type="evidence" value="ECO:0007669"/>
    <property type="project" value="TreeGrafter"/>
</dbReference>
<proteinExistence type="inferred from homology"/>
<organism evidence="12 13">
    <name type="scientific">Streptomyces lonarensis</name>
    <dbReference type="NCBI Taxonomy" id="700599"/>
    <lineage>
        <taxon>Bacteria</taxon>
        <taxon>Bacillati</taxon>
        <taxon>Actinomycetota</taxon>
        <taxon>Actinomycetes</taxon>
        <taxon>Kitasatosporales</taxon>
        <taxon>Streptomycetaceae</taxon>
        <taxon>Streptomyces</taxon>
    </lineage>
</organism>
<accession>A0A7X6I0Z0</accession>
<keyword evidence="6" id="KW-0378">Hydrolase</keyword>